<accession>A0A8S5LI93</accession>
<keyword evidence="2" id="KW-0540">Nuclease</keyword>
<dbReference type="CDD" id="cd00085">
    <property type="entry name" value="HNHc"/>
    <property type="match status" value="1"/>
</dbReference>
<evidence type="ECO:0000259" key="1">
    <source>
        <dbReference type="SMART" id="SM00507"/>
    </source>
</evidence>
<evidence type="ECO:0000313" key="2">
    <source>
        <dbReference type="EMBL" id="DAD69780.1"/>
    </source>
</evidence>
<keyword evidence="2" id="KW-0378">Hydrolase</keyword>
<dbReference type="EMBL" id="BK015856">
    <property type="protein sequence ID" value="DAD69780.1"/>
    <property type="molecule type" value="Genomic_DNA"/>
</dbReference>
<dbReference type="InterPro" id="IPR003615">
    <property type="entry name" value="HNH_nuc"/>
</dbReference>
<dbReference type="InterPro" id="IPR002711">
    <property type="entry name" value="HNH"/>
</dbReference>
<protein>
    <submittedName>
        <fullName evidence="2">HNH endonuclease</fullName>
    </submittedName>
</protein>
<proteinExistence type="predicted"/>
<dbReference type="Pfam" id="PF01844">
    <property type="entry name" value="HNH"/>
    <property type="match status" value="1"/>
</dbReference>
<reference evidence="2" key="1">
    <citation type="journal article" date="2021" name="Proc. Natl. Acad. Sci. U.S.A.">
        <title>A Catalog of Tens of Thousands of Viruses from Human Metagenomes Reveals Hidden Associations with Chronic Diseases.</title>
        <authorList>
            <person name="Tisza M.J."/>
            <person name="Buck C.B."/>
        </authorList>
    </citation>
    <scope>NUCLEOTIDE SEQUENCE</scope>
    <source>
        <strain evidence="2">CtfYP22</strain>
    </source>
</reference>
<dbReference type="SMART" id="SM00507">
    <property type="entry name" value="HNHc"/>
    <property type="match status" value="1"/>
</dbReference>
<dbReference type="GO" id="GO:0003676">
    <property type="term" value="F:nucleic acid binding"/>
    <property type="evidence" value="ECO:0007669"/>
    <property type="project" value="InterPro"/>
</dbReference>
<keyword evidence="2" id="KW-0255">Endonuclease</keyword>
<feature type="domain" description="HNH nuclease" evidence="1">
    <location>
        <begin position="20"/>
        <end position="82"/>
    </location>
</feature>
<dbReference type="Gene3D" id="1.10.30.50">
    <property type="match status" value="1"/>
</dbReference>
<name>A0A8S5LI93_9CAUD</name>
<sequence>MKRHRTKEYTRLINSRRWRRLRAAYLSTHPVCEDCEEKGRTTVATEVHHIRPVESVAGRPVDMQELAFNLCNLRAMCKACHIEAHRVLHSNSLSSSKERARAELRAFVSAYLSE</sequence>
<dbReference type="GO" id="GO:0008270">
    <property type="term" value="F:zinc ion binding"/>
    <property type="evidence" value="ECO:0007669"/>
    <property type="project" value="InterPro"/>
</dbReference>
<organism evidence="2">
    <name type="scientific">Siphoviridae sp. ctfYP22</name>
    <dbReference type="NCBI Taxonomy" id="2827584"/>
    <lineage>
        <taxon>Viruses</taxon>
        <taxon>Duplodnaviria</taxon>
        <taxon>Heunggongvirae</taxon>
        <taxon>Uroviricota</taxon>
        <taxon>Caudoviricetes</taxon>
    </lineage>
</organism>
<dbReference type="GO" id="GO:0004519">
    <property type="term" value="F:endonuclease activity"/>
    <property type="evidence" value="ECO:0007669"/>
    <property type="project" value="UniProtKB-KW"/>
</dbReference>